<accession>A0AAX6MLA0</accession>
<dbReference type="Pfam" id="PF14388">
    <property type="entry name" value="DUF4419"/>
    <property type="match status" value="1"/>
</dbReference>
<dbReference type="Proteomes" id="UP001369815">
    <property type="component" value="Unassembled WGS sequence"/>
</dbReference>
<dbReference type="InterPro" id="IPR025533">
    <property type="entry name" value="DUF4419"/>
</dbReference>
<comment type="caution">
    <text evidence="1">The sequence shown here is derived from an EMBL/GenBank/DDBJ whole genome shotgun (WGS) entry which is preliminary data.</text>
</comment>
<dbReference type="PANTHER" id="PTHR31252:SF11">
    <property type="entry name" value="DUF4419 DOMAIN-CONTAINING PROTEIN"/>
    <property type="match status" value="1"/>
</dbReference>
<gene>
    <name evidence="1" type="ORF">Daesc_005249</name>
</gene>
<evidence type="ECO:0000313" key="2">
    <source>
        <dbReference type="Proteomes" id="UP001369815"/>
    </source>
</evidence>
<name>A0AAX6MLA0_9PEZI</name>
<proteinExistence type="predicted"/>
<keyword evidence="2" id="KW-1185">Reference proteome</keyword>
<evidence type="ECO:0000313" key="1">
    <source>
        <dbReference type="EMBL" id="KAK6952952.1"/>
    </source>
</evidence>
<dbReference type="AlphaFoldDB" id="A0AAX6MLA0"/>
<sequence>MPVTVRPSNHGSTSWAGRRYRLASSPEILLHYTLTDDTRRSPPRARQVVQSSFAGLERKDNVFATKNGFVHACVDAYNEHHCLVIRPEDVWFAILTQFCAYVNGHAEELRKRFCAHEGQQELHIDVTLDDVDHGKVAYIMTKVLSERLRDDDLRQWILPAFTTTTKVDQAVASIIFMGTMQKYFTYSWGTRCGIPSVTLLGEESDWVKIQERVERLETLGSEPSRWLRLLRPILDGFVTSFREPESEATRRFWQSICNEHVPNGSGTTTYSGWITSFCFWDESGRCLHGPNKLGQEGVRLTRSQMPSGFSKVPVTLLRDGIEIPTEMVAGSVAIRAFRAKEVVNNNNNDSNNACGRPPPQMMMRRSAGNDTIQPEVGWIMYKT</sequence>
<dbReference type="EMBL" id="JBANMG010000005">
    <property type="protein sequence ID" value="KAK6952952.1"/>
    <property type="molecule type" value="Genomic_DNA"/>
</dbReference>
<reference evidence="1 2" key="1">
    <citation type="journal article" date="2024" name="Front Chem Biol">
        <title>Unveiling the potential of Daldinia eschscholtzii MFLUCC 19-0629 through bioactivity and bioinformatics studies for enhanced sustainable agriculture production.</title>
        <authorList>
            <person name="Brooks S."/>
            <person name="Weaver J.A."/>
            <person name="Klomchit A."/>
            <person name="Alharthi S.A."/>
            <person name="Onlamun T."/>
            <person name="Nurani R."/>
            <person name="Vong T.K."/>
            <person name="Alberti F."/>
            <person name="Greco C."/>
        </authorList>
    </citation>
    <scope>NUCLEOTIDE SEQUENCE [LARGE SCALE GENOMIC DNA]</scope>
    <source>
        <strain evidence="1">MFLUCC 19-0629</strain>
    </source>
</reference>
<protein>
    <submittedName>
        <fullName evidence="1">Uncharacterized protein</fullName>
    </submittedName>
</protein>
<dbReference type="PANTHER" id="PTHR31252">
    <property type="entry name" value="DUF4419 DOMAIN-CONTAINING PROTEIN"/>
    <property type="match status" value="1"/>
</dbReference>
<organism evidence="1 2">
    <name type="scientific">Daldinia eschscholtzii</name>
    <dbReference type="NCBI Taxonomy" id="292717"/>
    <lineage>
        <taxon>Eukaryota</taxon>
        <taxon>Fungi</taxon>
        <taxon>Dikarya</taxon>
        <taxon>Ascomycota</taxon>
        <taxon>Pezizomycotina</taxon>
        <taxon>Sordariomycetes</taxon>
        <taxon>Xylariomycetidae</taxon>
        <taxon>Xylariales</taxon>
        <taxon>Hypoxylaceae</taxon>
        <taxon>Daldinia</taxon>
    </lineage>
</organism>